<sequence length="327" mass="36076">MKSPTIIAAWISGIFVLIAAVIGGAFLLTSQQENTKPASINATNSGSGQQVVGNHNQINVQMEKAKKRAVKQLLDGTDIHLGDNIYPGSYGTSYNPLTQDIYPQPCKGVIFFDKQEMEYKSDASGVTQIGQMLVDFLLPKINNFDYSSYLHVYACNPGDVNYDKLTKEHKGKDSLIFLGPTALVANPNLNGNFYRRYSAVGYAKSFNLSSAVLNAGINPSVSDLNIEVLIKAYHGGIRKGQSENFHIILNDFSSVIPSANRAMRDPAEIRISVPVKSIHFDRPNYLFLYVLPWVESGPVYTESGKKIFPTHFRDVGIINLSVHINEV</sequence>
<dbReference type="Proteomes" id="UP001320148">
    <property type="component" value="Chromosome"/>
</dbReference>
<keyword evidence="1" id="KW-0812">Transmembrane</keyword>
<dbReference type="EMBL" id="AP024488">
    <property type="protein sequence ID" value="BCS96652.1"/>
    <property type="molecule type" value="Genomic_DNA"/>
</dbReference>
<evidence type="ECO:0000313" key="2">
    <source>
        <dbReference type="EMBL" id="BCS96652.1"/>
    </source>
</evidence>
<organism evidence="2 3">
    <name type="scientific">Desulfoluna limicola</name>
    <dbReference type="NCBI Taxonomy" id="2810562"/>
    <lineage>
        <taxon>Bacteria</taxon>
        <taxon>Pseudomonadati</taxon>
        <taxon>Thermodesulfobacteriota</taxon>
        <taxon>Desulfobacteria</taxon>
        <taxon>Desulfobacterales</taxon>
        <taxon>Desulfolunaceae</taxon>
        <taxon>Desulfoluna</taxon>
    </lineage>
</organism>
<feature type="transmembrane region" description="Helical" evidence="1">
    <location>
        <begin position="6"/>
        <end position="28"/>
    </location>
</feature>
<keyword evidence="1" id="KW-0472">Membrane</keyword>
<dbReference type="RefSeq" id="WP_236892947.1">
    <property type="nucleotide sequence ID" value="NZ_AP024488.1"/>
</dbReference>
<accession>A0ABM7PHT6</accession>
<reference evidence="2 3" key="1">
    <citation type="submission" date="2021-02" db="EMBL/GenBank/DDBJ databases">
        <title>Complete genome of Desulfoluna sp. strain ASN36.</title>
        <authorList>
            <person name="Takahashi A."/>
            <person name="Kojima H."/>
            <person name="Fukui M."/>
        </authorList>
    </citation>
    <scope>NUCLEOTIDE SEQUENCE [LARGE SCALE GENOMIC DNA]</scope>
    <source>
        <strain evidence="2 3">ASN36</strain>
    </source>
</reference>
<name>A0ABM7PHT6_9BACT</name>
<evidence type="ECO:0000256" key="1">
    <source>
        <dbReference type="SAM" id="Phobius"/>
    </source>
</evidence>
<evidence type="ECO:0000313" key="3">
    <source>
        <dbReference type="Proteomes" id="UP001320148"/>
    </source>
</evidence>
<gene>
    <name evidence="2" type="ORF">DSLASN_22840</name>
</gene>
<keyword evidence="1" id="KW-1133">Transmembrane helix</keyword>
<protein>
    <submittedName>
        <fullName evidence="2">Uncharacterized protein</fullName>
    </submittedName>
</protein>
<keyword evidence="3" id="KW-1185">Reference proteome</keyword>
<proteinExistence type="predicted"/>